<evidence type="ECO:0000313" key="4">
    <source>
        <dbReference type="EnsemblMetazoa" id="XP_038071704.1"/>
    </source>
</evidence>
<dbReference type="GO" id="GO:0008028">
    <property type="term" value="F:monocarboxylic acid transmembrane transporter activity"/>
    <property type="evidence" value="ECO:0007669"/>
    <property type="project" value="TreeGrafter"/>
</dbReference>
<keyword evidence="5" id="KW-1185">Reference proteome</keyword>
<feature type="transmembrane region" description="Helical" evidence="2">
    <location>
        <begin position="424"/>
        <end position="443"/>
    </location>
</feature>
<feature type="transmembrane region" description="Helical" evidence="2">
    <location>
        <begin position="12"/>
        <end position="30"/>
    </location>
</feature>
<evidence type="ECO:0000256" key="2">
    <source>
        <dbReference type="SAM" id="Phobius"/>
    </source>
</evidence>
<dbReference type="Gene3D" id="1.20.1250.20">
    <property type="entry name" value="MFS general substrate transporter like domains"/>
    <property type="match status" value="1"/>
</dbReference>
<keyword evidence="2" id="KW-0812">Transmembrane</keyword>
<dbReference type="PROSITE" id="PS50850">
    <property type="entry name" value="MFS"/>
    <property type="match status" value="1"/>
</dbReference>
<dbReference type="GO" id="GO:0016020">
    <property type="term" value="C:membrane"/>
    <property type="evidence" value="ECO:0007669"/>
    <property type="project" value="UniProtKB-SubCell"/>
</dbReference>
<dbReference type="InterPro" id="IPR011701">
    <property type="entry name" value="MFS"/>
</dbReference>
<evidence type="ECO:0000259" key="3">
    <source>
        <dbReference type="PROSITE" id="PS50850"/>
    </source>
</evidence>
<dbReference type="GeneID" id="119740458"/>
<dbReference type="SUPFAM" id="SSF103473">
    <property type="entry name" value="MFS general substrate transporter"/>
    <property type="match status" value="1"/>
</dbReference>
<dbReference type="Proteomes" id="UP000887568">
    <property type="component" value="Unplaced"/>
</dbReference>
<accession>A0A914B6W9</accession>
<evidence type="ECO:0000313" key="5">
    <source>
        <dbReference type="Proteomes" id="UP000887568"/>
    </source>
</evidence>
<feature type="transmembrane region" description="Helical" evidence="2">
    <location>
        <begin position="107"/>
        <end position="128"/>
    </location>
</feature>
<dbReference type="PANTHER" id="PTHR11360">
    <property type="entry name" value="MONOCARBOXYLATE TRANSPORTER"/>
    <property type="match status" value="1"/>
</dbReference>
<organism evidence="4 5">
    <name type="scientific">Patiria miniata</name>
    <name type="common">Bat star</name>
    <name type="synonym">Asterina miniata</name>
    <dbReference type="NCBI Taxonomy" id="46514"/>
    <lineage>
        <taxon>Eukaryota</taxon>
        <taxon>Metazoa</taxon>
        <taxon>Echinodermata</taxon>
        <taxon>Eleutherozoa</taxon>
        <taxon>Asterozoa</taxon>
        <taxon>Asteroidea</taxon>
        <taxon>Valvatacea</taxon>
        <taxon>Valvatida</taxon>
        <taxon>Asterinidae</taxon>
        <taxon>Patiria</taxon>
    </lineage>
</organism>
<dbReference type="InterPro" id="IPR020846">
    <property type="entry name" value="MFS_dom"/>
</dbReference>
<comment type="subcellular location">
    <subcellularLocation>
        <location evidence="1">Membrane</location>
        <topology evidence="1">Multi-pass membrane protein</topology>
    </subcellularLocation>
</comment>
<feature type="transmembrane region" description="Helical" evidence="2">
    <location>
        <begin position="272"/>
        <end position="294"/>
    </location>
</feature>
<evidence type="ECO:0000256" key="1">
    <source>
        <dbReference type="ARBA" id="ARBA00004141"/>
    </source>
</evidence>
<keyword evidence="2" id="KW-0472">Membrane</keyword>
<sequence>MKCLKSEECTGKGLVVVFASFLIHLFMAAITKCTGVLFSSFQTEFMSTTAQTGAISSIMSASSFFGCTIGGAVANRFGCRIAIVVGGLLTIAGMIGCALTRHIYQMYVLGALAGIGNGVAYTPAVVIVAQYFQKYYSLAASFMTTGDSIGIMLFGPLMQLFLDTYGWRGTLLVTGAVTANICVAGAVCRPNTRLLKARESESRDSCRNIPLNERGSLELQVITHPEQTDPQPIAMSQSSGKRRNNLCVHVAFFWTGVVKMFRLNLLCQSYRFSLFCFAQSVYVASLGCYLIYLIPRATGSSGVSDREASFLLSVVGISGLVGRPFCGLLNQKVSSEVIYDVSMVVCACAVLVAQFGTYGHFVFSAAVFGFAIGFQRTISPVLMREYVGMDNLGSAVGIYSGIGGVVDLIGPILAGALYDATESFAILFYVLAGLFVVGFLAMLSAPLLKRIEPGVYTSVDTELTV</sequence>
<feature type="transmembrane region" description="Helical" evidence="2">
    <location>
        <begin position="395"/>
        <end position="418"/>
    </location>
</feature>
<feature type="transmembrane region" description="Helical" evidence="2">
    <location>
        <begin position="135"/>
        <end position="155"/>
    </location>
</feature>
<dbReference type="PANTHER" id="PTHR11360:SF284">
    <property type="entry name" value="EG:103B4.3 PROTEIN-RELATED"/>
    <property type="match status" value="1"/>
</dbReference>
<name>A0A914B6W9_PATMI</name>
<dbReference type="AlphaFoldDB" id="A0A914B6W9"/>
<feature type="transmembrane region" description="Helical" evidence="2">
    <location>
        <begin position="81"/>
        <end position="101"/>
    </location>
</feature>
<feature type="domain" description="Major facilitator superfamily (MFS) profile" evidence="3">
    <location>
        <begin position="12"/>
        <end position="450"/>
    </location>
</feature>
<dbReference type="RefSeq" id="XP_038071704.1">
    <property type="nucleotide sequence ID" value="XM_038215776.1"/>
</dbReference>
<feature type="transmembrane region" description="Helical" evidence="2">
    <location>
        <begin position="361"/>
        <end position="383"/>
    </location>
</feature>
<dbReference type="InterPro" id="IPR050327">
    <property type="entry name" value="Proton-linked_MCT"/>
</dbReference>
<protein>
    <recommendedName>
        <fullName evidence="3">Major facilitator superfamily (MFS) profile domain-containing protein</fullName>
    </recommendedName>
</protein>
<feature type="transmembrane region" description="Helical" evidence="2">
    <location>
        <begin position="167"/>
        <end position="188"/>
    </location>
</feature>
<proteinExistence type="predicted"/>
<reference evidence="4" key="1">
    <citation type="submission" date="2022-11" db="UniProtKB">
        <authorList>
            <consortium name="EnsemblMetazoa"/>
        </authorList>
    </citation>
    <scope>IDENTIFICATION</scope>
</reference>
<dbReference type="InterPro" id="IPR036259">
    <property type="entry name" value="MFS_trans_sf"/>
</dbReference>
<feature type="transmembrane region" description="Helical" evidence="2">
    <location>
        <begin position="50"/>
        <end position="74"/>
    </location>
</feature>
<dbReference type="Pfam" id="PF07690">
    <property type="entry name" value="MFS_1"/>
    <property type="match status" value="2"/>
</dbReference>
<keyword evidence="2" id="KW-1133">Transmembrane helix</keyword>
<dbReference type="OrthoDB" id="410267at2759"/>
<dbReference type="OMA" id="TAVAGHW"/>
<dbReference type="EnsemblMetazoa" id="XM_038215776.1">
    <property type="protein sequence ID" value="XP_038071704.1"/>
    <property type="gene ID" value="LOC119740458"/>
</dbReference>